<keyword evidence="4" id="KW-1185">Reference proteome</keyword>
<proteinExistence type="predicted"/>
<dbReference type="Pfam" id="PF12395">
    <property type="entry name" value="DUF3658"/>
    <property type="match status" value="1"/>
</dbReference>
<dbReference type="RefSeq" id="WP_375520672.1">
    <property type="nucleotide sequence ID" value="NZ_JBHIRY010000012.1"/>
</dbReference>
<accession>A0ABV5C271</accession>
<dbReference type="Pfam" id="PF08874">
    <property type="entry name" value="DUF1835"/>
    <property type="match status" value="1"/>
</dbReference>
<feature type="domain" description="DUF1835" evidence="1">
    <location>
        <begin position="75"/>
        <end position="193"/>
    </location>
</feature>
<comment type="caution">
    <text evidence="3">The sequence shown here is derived from an EMBL/GenBank/DDBJ whole genome shotgun (WGS) entry which is preliminary data.</text>
</comment>
<dbReference type="InterPro" id="IPR014973">
    <property type="entry name" value="DUF1835"/>
</dbReference>
<dbReference type="EMBL" id="JBHIRY010000012">
    <property type="protein sequence ID" value="MFB5761536.1"/>
    <property type="molecule type" value="Genomic_DNA"/>
</dbReference>
<sequence length="350" mass="40011">MSMRDMLAIKKAVDHLRDEDVRSYLRLILTNIKMQKEQGESPEAFAADLIELYDNLIGLQDKRTLWNPVPSCTHVHIVCGDSFAGGMKQALKGLGWSETHKMIVLRENYAIGPLHALDTSAGRKVRNDWFCDNITNAFEEYTEFEEEYDELIHQIEQIPEQAKIVIWTSSNAYEQAGMRHAMYLLRDKRNAVAVYDACAICEALYNRPDASITYRYSGEVPAKNLQEALLRMDESNNLNDTEMARLVQEWQAICEQAGVLRIWQNDAVVEVPADHYDSYLLEKLDGITPPAGNNGFIKSARVIGEAIGYCEQYVGDSYFEYRLRELIYSGVLEIKGVPAAMRFYSVRRKK</sequence>
<dbReference type="Proteomes" id="UP001580430">
    <property type="component" value="Unassembled WGS sequence"/>
</dbReference>
<evidence type="ECO:0000313" key="4">
    <source>
        <dbReference type="Proteomes" id="UP001580430"/>
    </source>
</evidence>
<evidence type="ECO:0000259" key="2">
    <source>
        <dbReference type="Pfam" id="PF12395"/>
    </source>
</evidence>
<name>A0ABV5C271_9BACL</name>
<evidence type="ECO:0000259" key="1">
    <source>
        <dbReference type="Pfam" id="PF08874"/>
    </source>
</evidence>
<reference evidence="3 4" key="1">
    <citation type="submission" date="2024-09" db="EMBL/GenBank/DDBJ databases">
        <title>Paenibacillus zeirhizospherea sp. nov., isolated from surface of the maize (Zea mays) roots in a horticulture field, Hungary.</title>
        <authorList>
            <person name="Marton D."/>
            <person name="Farkas M."/>
            <person name="Bedics A."/>
            <person name="Toth E."/>
            <person name="Tancsics A."/>
            <person name="Boka K."/>
            <person name="Marati G."/>
            <person name="Kriszt B."/>
            <person name="Cserhati M."/>
        </authorList>
    </citation>
    <scope>NUCLEOTIDE SEQUENCE [LARGE SCALE GENOMIC DNA]</scope>
    <source>
        <strain evidence="3 4">JCM 18446</strain>
    </source>
</reference>
<evidence type="ECO:0000313" key="3">
    <source>
        <dbReference type="EMBL" id="MFB5761536.1"/>
    </source>
</evidence>
<dbReference type="InterPro" id="IPR022123">
    <property type="entry name" value="DUF3658"/>
</dbReference>
<organism evidence="3 4">
    <name type="scientific">Paenibacillus medicaginis</name>
    <dbReference type="NCBI Taxonomy" id="1470560"/>
    <lineage>
        <taxon>Bacteria</taxon>
        <taxon>Bacillati</taxon>
        <taxon>Bacillota</taxon>
        <taxon>Bacilli</taxon>
        <taxon>Bacillales</taxon>
        <taxon>Paenibacillaceae</taxon>
        <taxon>Paenibacillus</taxon>
    </lineage>
</organism>
<gene>
    <name evidence="3" type="ORF">ACE5LO_14145</name>
</gene>
<feature type="domain" description="DUF3658" evidence="2">
    <location>
        <begin position="233"/>
        <end position="344"/>
    </location>
</feature>
<protein>
    <submittedName>
        <fullName evidence="3">DUF1835 domain-containing protein</fullName>
    </submittedName>
</protein>